<dbReference type="EMBL" id="JACIDS010000005">
    <property type="protein sequence ID" value="MBB3933065.1"/>
    <property type="molecule type" value="Genomic_DNA"/>
</dbReference>
<keyword evidence="2" id="KW-1185">Reference proteome</keyword>
<evidence type="ECO:0000313" key="1">
    <source>
        <dbReference type="EMBL" id="MBB3933065.1"/>
    </source>
</evidence>
<dbReference type="Proteomes" id="UP000553963">
    <property type="component" value="Unassembled WGS sequence"/>
</dbReference>
<dbReference type="RefSeq" id="WP_183400713.1">
    <property type="nucleotide sequence ID" value="NZ_JACIDS010000005.1"/>
</dbReference>
<gene>
    <name evidence="1" type="ORF">GGR25_004129</name>
</gene>
<sequence length="185" mass="19416">MTTAIALLRAVNVGGTGKIAMAELKAFCEGFGLRNPRTLLQTGNLVFETADPPDGALEARLESAAREHLGLDTDFFVRSAADWSARLAANPFPQEAADDPGHLVLIALKGEAKPDDIAALRTAIKGRERIAAVADMLYVVYPDGIGPSKLTLPLIEKKLGLKGTGRNWNTATKLGALAVGAASSP</sequence>
<evidence type="ECO:0000313" key="2">
    <source>
        <dbReference type="Proteomes" id="UP000553963"/>
    </source>
</evidence>
<accession>A0A840AX96</accession>
<dbReference type="SUPFAM" id="SSF160379">
    <property type="entry name" value="SP0830-like"/>
    <property type="match status" value="1"/>
</dbReference>
<dbReference type="Gene3D" id="3.30.70.1280">
    <property type="entry name" value="SP0830-like domains"/>
    <property type="match status" value="1"/>
</dbReference>
<protein>
    <submittedName>
        <fullName evidence="1">Uncharacterized protein (DUF1697 family)</fullName>
    </submittedName>
</protein>
<proteinExistence type="predicted"/>
<dbReference type="PIRSF" id="PIRSF008502">
    <property type="entry name" value="UCP008502"/>
    <property type="match status" value="1"/>
</dbReference>
<dbReference type="InterPro" id="IPR012545">
    <property type="entry name" value="DUF1697"/>
</dbReference>
<dbReference type="PANTHER" id="PTHR36439">
    <property type="entry name" value="BLL4334 PROTEIN"/>
    <property type="match status" value="1"/>
</dbReference>
<dbReference type="Pfam" id="PF08002">
    <property type="entry name" value="DUF1697"/>
    <property type="match status" value="1"/>
</dbReference>
<organism evidence="1 2">
    <name type="scientific">Kaistia hirudinis</name>
    <dbReference type="NCBI Taxonomy" id="1293440"/>
    <lineage>
        <taxon>Bacteria</taxon>
        <taxon>Pseudomonadati</taxon>
        <taxon>Pseudomonadota</taxon>
        <taxon>Alphaproteobacteria</taxon>
        <taxon>Hyphomicrobiales</taxon>
        <taxon>Kaistiaceae</taxon>
        <taxon>Kaistia</taxon>
    </lineage>
</organism>
<comment type="caution">
    <text evidence="1">The sequence shown here is derived from an EMBL/GenBank/DDBJ whole genome shotgun (WGS) entry which is preliminary data.</text>
</comment>
<dbReference type="PANTHER" id="PTHR36439:SF1">
    <property type="entry name" value="DUF1697 DOMAIN-CONTAINING PROTEIN"/>
    <property type="match status" value="1"/>
</dbReference>
<reference evidence="1 2" key="1">
    <citation type="submission" date="2020-08" db="EMBL/GenBank/DDBJ databases">
        <title>Genomic Encyclopedia of Type Strains, Phase IV (KMG-IV): sequencing the most valuable type-strain genomes for metagenomic binning, comparative biology and taxonomic classification.</title>
        <authorList>
            <person name="Goeker M."/>
        </authorList>
    </citation>
    <scope>NUCLEOTIDE SEQUENCE [LARGE SCALE GENOMIC DNA]</scope>
    <source>
        <strain evidence="1 2">DSM 25966</strain>
    </source>
</reference>
<dbReference type="AlphaFoldDB" id="A0A840AX96"/>
<name>A0A840AX96_9HYPH</name>